<feature type="signal peptide" evidence="1">
    <location>
        <begin position="1"/>
        <end position="23"/>
    </location>
</feature>
<evidence type="ECO:0000256" key="1">
    <source>
        <dbReference type="SAM" id="SignalP"/>
    </source>
</evidence>
<evidence type="ECO:0008006" key="4">
    <source>
        <dbReference type="Google" id="ProtNLM"/>
    </source>
</evidence>
<evidence type="ECO:0000313" key="2">
    <source>
        <dbReference type="EMBL" id="MET3694302.1"/>
    </source>
</evidence>
<comment type="caution">
    <text evidence="2">The sequence shown here is derived from an EMBL/GenBank/DDBJ whole genome shotgun (WGS) entry which is preliminary data.</text>
</comment>
<proteinExistence type="predicted"/>
<protein>
    <recommendedName>
        <fullName evidence="4">ABC transporter ATPase</fullName>
    </recommendedName>
</protein>
<reference evidence="2 3" key="1">
    <citation type="submission" date="2024-06" db="EMBL/GenBank/DDBJ databases">
        <title>Genomic Encyclopedia of Type Strains, Phase IV (KMG-IV): sequencing the most valuable type-strain genomes for metagenomic binning, comparative biology and taxonomic classification.</title>
        <authorList>
            <person name="Goeker M."/>
        </authorList>
    </citation>
    <scope>NUCLEOTIDE SEQUENCE [LARGE SCALE GENOMIC DNA]</scope>
    <source>
        <strain evidence="2 3">DSM 21331</strain>
    </source>
</reference>
<gene>
    <name evidence="2" type="ORF">ABID43_003861</name>
</gene>
<evidence type="ECO:0000313" key="3">
    <source>
        <dbReference type="Proteomes" id="UP001549145"/>
    </source>
</evidence>
<accession>A0ABV2L8X5</accession>
<organism evidence="2 3">
    <name type="scientific">Methylobacterium goesingense</name>
    <dbReference type="NCBI Taxonomy" id="243690"/>
    <lineage>
        <taxon>Bacteria</taxon>
        <taxon>Pseudomonadati</taxon>
        <taxon>Pseudomonadota</taxon>
        <taxon>Alphaproteobacteria</taxon>
        <taxon>Hyphomicrobiales</taxon>
        <taxon>Methylobacteriaceae</taxon>
        <taxon>Methylobacterium</taxon>
    </lineage>
</organism>
<dbReference type="EMBL" id="JBEPMM010000013">
    <property type="protein sequence ID" value="MET3694302.1"/>
    <property type="molecule type" value="Genomic_DNA"/>
</dbReference>
<keyword evidence="1" id="KW-0732">Signal</keyword>
<name>A0ABV2L8X5_9HYPH</name>
<dbReference type="RefSeq" id="WP_238281514.1">
    <property type="nucleotide sequence ID" value="NZ_BPQL01000126.1"/>
</dbReference>
<keyword evidence="3" id="KW-1185">Reference proteome</keyword>
<dbReference type="Proteomes" id="UP001549145">
    <property type="component" value="Unassembled WGS sequence"/>
</dbReference>
<sequence>MRALILASGLVAGLFTLSGPAKADACGDLIDRVVAGTQATLVKRTADFAELKATDGIGMTLACGQLSAVGVQFRGTSLPEAYFPLFGRAGHATTGIAADVIAAAGQKAREAAVTTRHSNVDAGNALVTCSLSNSSGSPVTACAVIDKDDAR</sequence>
<feature type="chain" id="PRO_5046318215" description="ABC transporter ATPase" evidence="1">
    <location>
        <begin position="24"/>
        <end position="151"/>
    </location>
</feature>